<dbReference type="PATRIC" id="fig|1150625.3.peg.1787"/>
<feature type="domain" description="YpoC-like" evidence="1">
    <location>
        <begin position="45"/>
        <end position="146"/>
    </location>
</feature>
<evidence type="ECO:0000313" key="2">
    <source>
        <dbReference type="EMBL" id="KUP06542.1"/>
    </source>
</evidence>
<evidence type="ECO:0000259" key="1">
    <source>
        <dbReference type="Pfam" id="PF21747"/>
    </source>
</evidence>
<keyword evidence="3" id="KW-1185">Reference proteome</keyword>
<comment type="caution">
    <text evidence="2">The sequence shown here is derived from an EMBL/GenBank/DDBJ whole genome shotgun (WGS) entry which is preliminary data.</text>
</comment>
<name>A0A147K8L4_9BACI</name>
<proteinExistence type="predicted"/>
<dbReference type="EMBL" id="LDYG01000028">
    <property type="protein sequence ID" value="KUP06542.1"/>
    <property type="molecule type" value="Genomic_DNA"/>
</dbReference>
<accession>A0A147K8L4</accession>
<reference evidence="2 3" key="1">
    <citation type="journal article" date="2016" name="Front. Microbiol.">
        <title>Microevolution Analysis of Bacillus coahuilensis Unveils Differences in Phosphorus Acquisition Strategies and Their Regulation.</title>
        <authorList>
            <person name="Gomez-Lunar Z."/>
            <person name="Hernandez-Gonzalez I."/>
            <person name="Rodriguez-Torres M.D."/>
            <person name="Souza V."/>
            <person name="Olmedo-Alvarez G."/>
        </authorList>
    </citation>
    <scope>NUCLEOTIDE SEQUENCE [LARGE SCALE GENOMIC DNA]</scope>
    <source>
        <strain evidence="3">p1.1.43</strain>
    </source>
</reference>
<dbReference type="Proteomes" id="UP000074108">
    <property type="component" value="Unassembled WGS sequence"/>
</dbReference>
<dbReference type="InterPro" id="IPR048427">
    <property type="entry name" value="YpoC"/>
</dbReference>
<dbReference type="OrthoDB" id="2360594at2"/>
<protein>
    <recommendedName>
        <fullName evidence="1">YpoC-like domain-containing protein</fullName>
    </recommendedName>
</protein>
<dbReference type="Pfam" id="PF21747">
    <property type="entry name" value="YpoC"/>
    <property type="match status" value="1"/>
</dbReference>
<gene>
    <name evidence="2" type="ORF">Q75_08445</name>
</gene>
<dbReference type="AlphaFoldDB" id="A0A147K8L4"/>
<dbReference type="STRING" id="1150625.Q75_08445"/>
<organism evidence="2 3">
    <name type="scientific">Bacillus coahuilensis p1.1.43</name>
    <dbReference type="NCBI Taxonomy" id="1150625"/>
    <lineage>
        <taxon>Bacteria</taxon>
        <taxon>Bacillati</taxon>
        <taxon>Bacillota</taxon>
        <taxon>Bacilli</taxon>
        <taxon>Bacillales</taxon>
        <taxon>Bacillaceae</taxon>
        <taxon>Bacillus</taxon>
    </lineage>
</organism>
<sequence>MKVDFSKGKKLILETQNNSVGEHTKFNYPFYTSEIKGLQGSYYSNIQRNYSVWNELKDEISQTIQDKSHSKGMIIGMTLFIEMMYWTNNQLVHADWAERLQTLIFVPLNVSERLSFIQERPYSYQSFKQLHELIQEQMKKAAKQHINN</sequence>
<dbReference type="RefSeq" id="WP_059351076.1">
    <property type="nucleotide sequence ID" value="NZ_LDYG01000028.1"/>
</dbReference>
<evidence type="ECO:0000313" key="3">
    <source>
        <dbReference type="Proteomes" id="UP000074108"/>
    </source>
</evidence>